<dbReference type="EMBL" id="RRAZ01000054">
    <property type="protein sequence ID" value="RRH68853.1"/>
    <property type="molecule type" value="Genomic_DNA"/>
</dbReference>
<dbReference type="RefSeq" id="WP_124966771.1">
    <property type="nucleotide sequence ID" value="NZ_RRAZ01000054.1"/>
</dbReference>
<dbReference type="AlphaFoldDB" id="A0A3P3D356"/>
<protein>
    <submittedName>
        <fullName evidence="1">Uncharacterized protein</fullName>
    </submittedName>
</protein>
<accession>A0A3P3D356</accession>
<organism evidence="1 2">
    <name type="scientific">Falsigemmobacter faecalis</name>
    <dbReference type="NCBI Taxonomy" id="2488730"/>
    <lineage>
        <taxon>Bacteria</taxon>
        <taxon>Pseudomonadati</taxon>
        <taxon>Pseudomonadota</taxon>
        <taxon>Alphaproteobacteria</taxon>
        <taxon>Rhodobacterales</taxon>
        <taxon>Paracoccaceae</taxon>
        <taxon>Falsigemmobacter</taxon>
    </lineage>
</organism>
<reference evidence="1 2" key="1">
    <citation type="submission" date="2018-11" db="EMBL/GenBank/DDBJ databases">
        <title>Gemmobacter sp. nov., YIM 102744-1 draft genome.</title>
        <authorList>
            <person name="Li G."/>
            <person name="Jiang Y."/>
        </authorList>
    </citation>
    <scope>NUCLEOTIDE SEQUENCE [LARGE SCALE GENOMIC DNA]</scope>
    <source>
        <strain evidence="1 2">YIM 102744-1</strain>
    </source>
</reference>
<name>A0A3P3D356_9RHOB</name>
<proteinExistence type="predicted"/>
<gene>
    <name evidence="1" type="ORF">EG244_19205</name>
</gene>
<keyword evidence="2" id="KW-1185">Reference proteome</keyword>
<evidence type="ECO:0000313" key="1">
    <source>
        <dbReference type="EMBL" id="RRH68853.1"/>
    </source>
</evidence>
<dbReference type="Proteomes" id="UP000282125">
    <property type="component" value="Unassembled WGS sequence"/>
</dbReference>
<sequence length="81" mass="9418">MILRRNMRPCSAFYGEEPEVIHATGWYPEDPADEDDVFDPADDKVTERSFNRRKAQYEGLSSAQEVERVRMKRRLNGKALA</sequence>
<evidence type="ECO:0000313" key="2">
    <source>
        <dbReference type="Proteomes" id="UP000282125"/>
    </source>
</evidence>
<comment type="caution">
    <text evidence="1">The sequence shown here is derived from an EMBL/GenBank/DDBJ whole genome shotgun (WGS) entry which is preliminary data.</text>
</comment>